<dbReference type="SUPFAM" id="SSF55620">
    <property type="entry name" value="Tetrahydrobiopterin biosynthesis enzymes-like"/>
    <property type="match status" value="2"/>
</dbReference>
<sequence length="297" mass="33855">MMEKPIVYISRTESFSASHRLHSSKLTDEENKEIYGKCNNPNGHGHNYKVEAIVRGPVDPTTGMVMNLADLKKSIQTSVLDVMDHKNLDLDVPYFSNKVSTAENIAVFLWDSLNKELPPGMLYEIKLHETDKNVCSDKRRVILRKKKKMSVMMMEKPIMYISRTESFSASHRLHSSKLSDEENKEIYGKCNNPNGHGHNYKVEAIVRGPVDPTTGMVMNLADLKKSIQTSVIDVMDHKNLDIDVPYFSNKVSTSENIIVFIWDSLNKELPPGILYEVKLHETDKSVVYYRGESSFNL</sequence>
<dbReference type="FunFam" id="3.30.479.10:FF:000003">
    <property type="entry name" value="6-pyruvoyl tetrahydrobiopterin synthase"/>
    <property type="match status" value="2"/>
</dbReference>
<evidence type="ECO:0000313" key="11">
    <source>
        <dbReference type="Proteomes" id="UP001186944"/>
    </source>
</evidence>
<protein>
    <recommendedName>
        <fullName evidence="5">6-pyruvoyl tetrahydrobiopterin synthase</fullName>
        <ecNumber evidence="4">4.2.3.12</ecNumber>
    </recommendedName>
</protein>
<dbReference type="PANTHER" id="PTHR12589">
    <property type="entry name" value="PYRUVOYL TETRAHYDROBIOPTERIN SYNTHASE"/>
    <property type="match status" value="1"/>
</dbReference>
<accession>A0AA89C3D2</accession>
<evidence type="ECO:0000256" key="6">
    <source>
        <dbReference type="ARBA" id="ARBA00022723"/>
    </source>
</evidence>
<dbReference type="InterPro" id="IPR022469">
    <property type="entry name" value="PTPS_His_AS"/>
</dbReference>
<keyword evidence="7" id="KW-0862">Zinc</keyword>
<dbReference type="GO" id="GO:0003874">
    <property type="term" value="F:6-pyruvoyltetrahydropterin synthase activity"/>
    <property type="evidence" value="ECO:0007669"/>
    <property type="project" value="UniProtKB-EC"/>
</dbReference>
<dbReference type="GO" id="GO:0046872">
    <property type="term" value="F:metal ion binding"/>
    <property type="evidence" value="ECO:0007669"/>
    <property type="project" value="UniProtKB-KW"/>
</dbReference>
<evidence type="ECO:0000256" key="5">
    <source>
        <dbReference type="ARBA" id="ARBA00015587"/>
    </source>
</evidence>
<keyword evidence="9" id="KW-0456">Lyase</keyword>
<evidence type="ECO:0000313" key="10">
    <source>
        <dbReference type="EMBL" id="KAK3097816.1"/>
    </source>
</evidence>
<dbReference type="PANTHER" id="PTHR12589:SF7">
    <property type="entry name" value="6-PYRUVOYL TETRAHYDROBIOPTERIN SYNTHASE"/>
    <property type="match status" value="1"/>
</dbReference>
<dbReference type="GO" id="GO:0006729">
    <property type="term" value="P:tetrahydrobiopterin biosynthetic process"/>
    <property type="evidence" value="ECO:0007669"/>
    <property type="project" value="UniProtKB-KW"/>
</dbReference>
<evidence type="ECO:0000256" key="3">
    <source>
        <dbReference type="ARBA" id="ARBA00009164"/>
    </source>
</evidence>
<keyword evidence="6" id="KW-0479">Metal-binding</keyword>
<comment type="pathway">
    <text evidence="2">Cofactor biosynthesis; tetrahydrobiopterin biosynthesis; tetrahydrobiopterin from 7,8-dihydroneopterin triphosphate: step 1/3.</text>
</comment>
<evidence type="ECO:0000256" key="8">
    <source>
        <dbReference type="ARBA" id="ARBA00023007"/>
    </source>
</evidence>
<dbReference type="CDD" id="cd00470">
    <property type="entry name" value="PTPS"/>
    <property type="match status" value="2"/>
</dbReference>
<dbReference type="InterPro" id="IPR038418">
    <property type="entry name" value="6-PTP_synth/QueD_sf"/>
</dbReference>
<dbReference type="AlphaFoldDB" id="A0AA89C3D2"/>
<evidence type="ECO:0000256" key="4">
    <source>
        <dbReference type="ARBA" id="ARBA00013100"/>
    </source>
</evidence>
<dbReference type="PROSITE" id="PS00988">
    <property type="entry name" value="PTPS_2"/>
    <property type="match status" value="2"/>
</dbReference>
<keyword evidence="8" id="KW-0783">Tetrahydrobiopterin biosynthesis</keyword>
<evidence type="ECO:0000256" key="7">
    <source>
        <dbReference type="ARBA" id="ARBA00022833"/>
    </source>
</evidence>
<evidence type="ECO:0000256" key="2">
    <source>
        <dbReference type="ARBA" id="ARBA00005126"/>
    </source>
</evidence>
<evidence type="ECO:0000256" key="1">
    <source>
        <dbReference type="ARBA" id="ARBA00001947"/>
    </source>
</evidence>
<organism evidence="10 11">
    <name type="scientific">Pinctada imbricata</name>
    <name type="common">Atlantic pearl-oyster</name>
    <name type="synonym">Pinctada martensii</name>
    <dbReference type="NCBI Taxonomy" id="66713"/>
    <lineage>
        <taxon>Eukaryota</taxon>
        <taxon>Metazoa</taxon>
        <taxon>Spiralia</taxon>
        <taxon>Lophotrochozoa</taxon>
        <taxon>Mollusca</taxon>
        <taxon>Bivalvia</taxon>
        <taxon>Autobranchia</taxon>
        <taxon>Pteriomorphia</taxon>
        <taxon>Pterioida</taxon>
        <taxon>Pterioidea</taxon>
        <taxon>Pteriidae</taxon>
        <taxon>Pinctada</taxon>
    </lineage>
</organism>
<dbReference type="Proteomes" id="UP001186944">
    <property type="component" value="Unassembled WGS sequence"/>
</dbReference>
<comment type="similarity">
    <text evidence="3">Belongs to the PTPS family.</text>
</comment>
<comment type="cofactor">
    <cofactor evidence="1">
        <name>Zn(2+)</name>
        <dbReference type="ChEBI" id="CHEBI:29105"/>
    </cofactor>
</comment>
<reference evidence="10" key="1">
    <citation type="submission" date="2019-08" db="EMBL/GenBank/DDBJ databases">
        <title>The improved chromosome-level genome for the pearl oyster Pinctada fucata martensii using PacBio sequencing and Hi-C.</title>
        <authorList>
            <person name="Zheng Z."/>
        </authorList>
    </citation>
    <scope>NUCLEOTIDE SEQUENCE</scope>
    <source>
        <strain evidence="10">ZZ-2019</strain>
        <tissue evidence="10">Adductor muscle</tissue>
    </source>
</reference>
<dbReference type="InterPro" id="IPR007115">
    <property type="entry name" value="6-PTP_synth/QueD"/>
</dbReference>
<proteinExistence type="inferred from homology"/>
<dbReference type="PROSITE" id="PS00987">
    <property type="entry name" value="PTPS_1"/>
    <property type="match status" value="2"/>
</dbReference>
<dbReference type="EMBL" id="VSWD01000007">
    <property type="protein sequence ID" value="KAK3097816.1"/>
    <property type="molecule type" value="Genomic_DNA"/>
</dbReference>
<dbReference type="InterPro" id="IPR022470">
    <property type="entry name" value="PTPS_Cys_AS"/>
</dbReference>
<dbReference type="GO" id="GO:0005739">
    <property type="term" value="C:mitochondrion"/>
    <property type="evidence" value="ECO:0007669"/>
    <property type="project" value="TreeGrafter"/>
</dbReference>
<comment type="caution">
    <text evidence="10">The sequence shown here is derived from an EMBL/GenBank/DDBJ whole genome shotgun (WGS) entry which is preliminary data.</text>
</comment>
<name>A0AA89C3D2_PINIB</name>
<evidence type="ECO:0000256" key="9">
    <source>
        <dbReference type="ARBA" id="ARBA00023239"/>
    </source>
</evidence>
<keyword evidence="11" id="KW-1185">Reference proteome</keyword>
<gene>
    <name evidence="10" type="ORF">FSP39_013464</name>
</gene>
<dbReference type="EC" id="4.2.3.12" evidence="4"/>
<dbReference type="Gene3D" id="3.30.479.10">
    <property type="entry name" value="6-pyruvoyl tetrahydropterin synthase/QueD"/>
    <property type="match status" value="2"/>
</dbReference>
<dbReference type="Pfam" id="PF01242">
    <property type="entry name" value="PTPS"/>
    <property type="match status" value="2"/>
</dbReference>